<accession>A0ABV5ZKD1</accession>
<proteinExistence type="predicted"/>
<comment type="caution">
    <text evidence="1">The sequence shown here is derived from an EMBL/GenBank/DDBJ whole genome shotgun (WGS) entry which is preliminary data.</text>
</comment>
<name>A0ABV5ZKD1_9BACT</name>
<organism evidence="1 2">
    <name type="scientific">Hallella seregens ATCC 51272</name>
    <dbReference type="NCBI Taxonomy" id="1336250"/>
    <lineage>
        <taxon>Bacteria</taxon>
        <taxon>Pseudomonadati</taxon>
        <taxon>Bacteroidota</taxon>
        <taxon>Bacteroidia</taxon>
        <taxon>Bacteroidales</taxon>
        <taxon>Prevotellaceae</taxon>
        <taxon>Hallella</taxon>
    </lineage>
</organism>
<protein>
    <submittedName>
        <fullName evidence="1">Uncharacterized protein</fullName>
    </submittedName>
</protein>
<dbReference type="RefSeq" id="WP_027951498.1">
    <property type="nucleotide sequence ID" value="NZ_JADU01000001.1"/>
</dbReference>
<reference evidence="1 2" key="1">
    <citation type="submission" date="2024-09" db="EMBL/GenBank/DDBJ databases">
        <authorList>
            <person name="Sun Q."/>
            <person name="Mori K."/>
        </authorList>
    </citation>
    <scope>NUCLEOTIDE SEQUENCE [LARGE SCALE GENOMIC DNA]</scope>
    <source>
        <strain evidence="1 2">ATCC 51272</strain>
    </source>
</reference>
<dbReference type="EMBL" id="JBHLZF010000002">
    <property type="protein sequence ID" value="MFB9897842.1"/>
    <property type="molecule type" value="Genomic_DNA"/>
</dbReference>
<dbReference type="Proteomes" id="UP001589688">
    <property type="component" value="Unassembled WGS sequence"/>
</dbReference>
<gene>
    <name evidence="1" type="ORF">ACFFK8_08555</name>
</gene>
<sequence>MEKKIYVGKKGQKHLEQVFDCTHVMVWKALNFKSDTDLARKIRHTALTQLGGVPSWKPEEVETTHEESDRTMTQTFGSRVKLVADLLDGYIRVLVDGEVKREEKDMNIPEFMRLQREVELMAMSL</sequence>
<evidence type="ECO:0000313" key="2">
    <source>
        <dbReference type="Proteomes" id="UP001589688"/>
    </source>
</evidence>
<keyword evidence="2" id="KW-1185">Reference proteome</keyword>
<evidence type="ECO:0000313" key="1">
    <source>
        <dbReference type="EMBL" id="MFB9897842.1"/>
    </source>
</evidence>